<protein>
    <submittedName>
        <fullName evidence="1">Uncharacterized protein</fullName>
    </submittedName>
</protein>
<comment type="caution">
    <text evidence="1">The sequence shown here is derived from an EMBL/GenBank/DDBJ whole genome shotgun (WGS) entry which is preliminary data.</text>
</comment>
<accession>A0ACC0W3S4</accession>
<sequence length="497" mass="55551">MTVVLTGKRPVVFLDYDGTLSPIVDVPDHAFMTEAMRTALSELSSKFVTAIVTGRSTEKIYNFVQLDNLVYAGSHGFDIKGTKSRPITCQVADQFRPELEQALRDLTAQTAHIAGVAMEDNGLAMSVHYRHVDLALHNAVEQIVDDYVAFHPNLTKKMGKMVFELRPRVDWDKGRAVMYILSELGLDAEDVIPFYLGDDVSDEDAFSALNTRGLGQGISIIVRDPEAATIDLPGNLKELPVTTASYSLRDPTEVQQFLTELARLKSIPTKRAAVVTLSRPFSELSQDDESTKAAAAATEEALMAKLREQQIAKAERTILPFHATEECFPNIEKLPMPYPEETAIVSGTGQWSKGRKAKLFKPARNQMQSGMYQTKHWEIRFQSPRTWENPLMGWTSTADPYVGLVAKFDKKEEAERFAKKQGWELEVDEPAPVGDYNGKISYSHNFLPEHVETLIKQKGKKSAVQFKHPTGRRSNWVKTLKYHGDGVVPQHGGEAKE</sequence>
<dbReference type="Proteomes" id="UP001163321">
    <property type="component" value="Chromosome 4"/>
</dbReference>
<organism evidence="1 2">
    <name type="scientific">Peronosclerospora sorghi</name>
    <dbReference type="NCBI Taxonomy" id="230839"/>
    <lineage>
        <taxon>Eukaryota</taxon>
        <taxon>Sar</taxon>
        <taxon>Stramenopiles</taxon>
        <taxon>Oomycota</taxon>
        <taxon>Peronosporomycetes</taxon>
        <taxon>Peronosporales</taxon>
        <taxon>Peronosporaceae</taxon>
        <taxon>Peronosclerospora</taxon>
    </lineage>
</organism>
<reference evidence="1 2" key="1">
    <citation type="journal article" date="2022" name="bioRxiv">
        <title>The genome of the oomycete Peronosclerospora sorghi, a cosmopolitan pathogen of maize and sorghum, is inflated with dispersed pseudogenes.</title>
        <authorList>
            <person name="Fletcher K."/>
            <person name="Martin F."/>
            <person name="Isakeit T."/>
            <person name="Cavanaugh K."/>
            <person name="Magill C."/>
            <person name="Michelmore R."/>
        </authorList>
    </citation>
    <scope>NUCLEOTIDE SEQUENCE [LARGE SCALE GENOMIC DNA]</scope>
    <source>
        <strain evidence="1">P6</strain>
    </source>
</reference>
<evidence type="ECO:0000313" key="2">
    <source>
        <dbReference type="Proteomes" id="UP001163321"/>
    </source>
</evidence>
<gene>
    <name evidence="1" type="ORF">PsorP6_004938</name>
</gene>
<name>A0ACC0W3S4_9STRA</name>
<keyword evidence="2" id="KW-1185">Reference proteome</keyword>
<dbReference type="EMBL" id="CM047583">
    <property type="protein sequence ID" value="KAI9913187.1"/>
    <property type="molecule type" value="Genomic_DNA"/>
</dbReference>
<proteinExistence type="predicted"/>
<evidence type="ECO:0000313" key="1">
    <source>
        <dbReference type="EMBL" id="KAI9913187.1"/>
    </source>
</evidence>